<organism evidence="1 2">
    <name type="scientific">Shewanella carassii</name>
    <dbReference type="NCBI Taxonomy" id="1987584"/>
    <lineage>
        <taxon>Bacteria</taxon>
        <taxon>Pseudomonadati</taxon>
        <taxon>Pseudomonadota</taxon>
        <taxon>Gammaproteobacteria</taxon>
        <taxon>Alteromonadales</taxon>
        <taxon>Shewanellaceae</taxon>
        <taxon>Shewanella</taxon>
    </lineage>
</organism>
<comment type="caution">
    <text evidence="1">The sequence shown here is derived from an EMBL/GenBank/DDBJ whole genome shotgun (WGS) entry which is preliminary data.</text>
</comment>
<evidence type="ECO:0000313" key="1">
    <source>
        <dbReference type="EMBL" id="GGE82649.1"/>
    </source>
</evidence>
<keyword evidence="2" id="KW-1185">Reference proteome</keyword>
<name>A0ABQ1T3T1_9GAMM</name>
<sequence length="62" mass="6374">MKNCTYSPSVSPKAVGANNVAEGECSPVASVLMGASQGRRAGLYPWKDLDAEAATVESGMNV</sequence>
<dbReference type="EMBL" id="BMKO01000005">
    <property type="protein sequence ID" value="GGE82649.1"/>
    <property type="molecule type" value="Genomic_DNA"/>
</dbReference>
<reference evidence="2" key="1">
    <citation type="journal article" date="2019" name="Int. J. Syst. Evol. Microbiol.">
        <title>The Global Catalogue of Microorganisms (GCM) 10K type strain sequencing project: providing services to taxonomists for standard genome sequencing and annotation.</title>
        <authorList>
            <consortium name="The Broad Institute Genomics Platform"/>
            <consortium name="The Broad Institute Genome Sequencing Center for Infectious Disease"/>
            <person name="Wu L."/>
            <person name="Ma J."/>
        </authorList>
    </citation>
    <scope>NUCLEOTIDE SEQUENCE [LARGE SCALE GENOMIC DNA]</scope>
    <source>
        <strain evidence="2">CGMCC 1.16033</strain>
    </source>
</reference>
<protein>
    <submittedName>
        <fullName evidence="1">Uncharacterized protein</fullName>
    </submittedName>
</protein>
<proteinExistence type="predicted"/>
<evidence type="ECO:0000313" key="2">
    <source>
        <dbReference type="Proteomes" id="UP000606498"/>
    </source>
</evidence>
<dbReference type="Proteomes" id="UP000606498">
    <property type="component" value="Unassembled WGS sequence"/>
</dbReference>
<gene>
    <name evidence="1" type="ORF">GCM10011520_23880</name>
</gene>
<accession>A0ABQ1T3T1</accession>